<reference evidence="18" key="3">
    <citation type="submission" date="2016-06" db="EMBL/GenBank/DDBJ databases">
        <title>The genome of a short-lived fish provides insights into sex chromosome evolution and the genetic control of aging.</title>
        <authorList>
            <person name="Reichwald K."/>
            <person name="Felder M."/>
            <person name="Petzold A."/>
            <person name="Koch P."/>
            <person name="Groth M."/>
            <person name="Platzer M."/>
        </authorList>
    </citation>
    <scope>NUCLEOTIDE SEQUENCE</scope>
    <source>
        <tissue evidence="18">Brain</tissue>
    </source>
</reference>
<keyword evidence="11 15" id="KW-1133">Transmembrane helix</keyword>
<reference evidence="18" key="2">
    <citation type="submission" date="2016-05" db="EMBL/GenBank/DDBJ databases">
        <authorList>
            <person name="Lavstsen T."/>
            <person name="Jespersen J.S."/>
        </authorList>
    </citation>
    <scope>NUCLEOTIDE SEQUENCE</scope>
    <source>
        <tissue evidence="18">Brain</tissue>
    </source>
</reference>
<dbReference type="GO" id="GO:0005886">
    <property type="term" value="C:plasma membrane"/>
    <property type="evidence" value="ECO:0007669"/>
    <property type="project" value="TreeGrafter"/>
</dbReference>
<feature type="transmembrane region" description="Helical" evidence="15">
    <location>
        <begin position="161"/>
        <end position="181"/>
    </location>
</feature>
<keyword evidence="9" id="KW-0418">Kinase</keyword>
<evidence type="ECO:0000256" key="15">
    <source>
        <dbReference type="SAM" id="Phobius"/>
    </source>
</evidence>
<accession>A0A1A7Z931</accession>
<dbReference type="EMBL" id="HADY01000614">
    <property type="protein sequence ID" value="SBP39099.1"/>
    <property type="molecule type" value="Transcribed_RNA"/>
</dbReference>
<evidence type="ECO:0000313" key="20">
    <source>
        <dbReference type="Proteomes" id="UP000694548"/>
    </source>
</evidence>
<sequence length="524" mass="58632">MSLSSRCVCGSGGKLHRFPETILTARCLFPLRCTMEQKFLALILQGFFAAISHSSLLQKRRCAFQLNNNRVDKFLSAGQVNGSVQICEKTSCCIAIYKIHLEQLEVETLACGLEEMHCPESTCHGQPFKNPFNICHCSTDFCNANLTISPGMVELPHTQSYWAALAAVVVIASIVVFIIMIKWKRLKGELPSSHQDCSVEQSCSGQTKTSKNITDIELQEVLGRGNFATVFQGKHNKSVVAVKVYPADRRSRFAREKKIFELPLMMHRGIVEFLGTGQKPDSGSWFIVLQHAKYGSLHSFLCKHTTSWMLSINLCQSLSQGLSYLHSDILSHGEHKPPVAHRDLSSSNVLVTADGTCVLCDFGSSTILRSCSGFWGQNRSNMMTHAHCGTLCYMPPEILEGSVNLSSSSFLMQGDVYALGLILWEIWMRCYDLFEGGVAPPHRLPYEQELEDNFTLDKLMVHVSEMDKRPSIPDYWDKLPQGSELIGILTDCWDKDMDARLTAHCVVERLISLQSSCNDCLRIE</sequence>
<evidence type="ECO:0000256" key="7">
    <source>
        <dbReference type="ARBA" id="ARBA00022729"/>
    </source>
</evidence>
<keyword evidence="6 15" id="KW-0812">Transmembrane</keyword>
<dbReference type="Gene3D" id="1.10.510.10">
    <property type="entry name" value="Transferase(Phosphotransferase) domain 1"/>
    <property type="match status" value="1"/>
</dbReference>
<dbReference type="SUPFAM" id="SSF57302">
    <property type="entry name" value="Snake toxin-like"/>
    <property type="match status" value="1"/>
</dbReference>
<dbReference type="GO" id="GO:0030509">
    <property type="term" value="P:BMP signaling pathway"/>
    <property type="evidence" value="ECO:0007669"/>
    <property type="project" value="TreeGrafter"/>
</dbReference>
<dbReference type="SUPFAM" id="SSF56112">
    <property type="entry name" value="Protein kinase-like (PK-like)"/>
    <property type="match status" value="1"/>
</dbReference>
<name>A0A1A7Z931_NOTFU</name>
<dbReference type="InterPro" id="IPR017441">
    <property type="entry name" value="Protein_kinase_ATP_BS"/>
</dbReference>
<evidence type="ECO:0000256" key="10">
    <source>
        <dbReference type="ARBA" id="ARBA00022840"/>
    </source>
</evidence>
<dbReference type="EC" id="2.7.11.30" evidence="3"/>
<dbReference type="Ensembl" id="ENSNFUT00015020679.1">
    <property type="protein sequence ID" value="ENSNFUP00015019754.1"/>
    <property type="gene ID" value="ENSNFUG00015009537.1"/>
</dbReference>
<dbReference type="Pfam" id="PF00069">
    <property type="entry name" value="Pkinase"/>
    <property type="match status" value="1"/>
</dbReference>
<protein>
    <recommendedName>
        <fullName evidence="3">receptor protein serine/threonine kinase</fullName>
        <ecNumber evidence="3">2.7.11.30</ecNumber>
    </recommendedName>
</protein>
<dbReference type="InterPro" id="IPR000333">
    <property type="entry name" value="TGFB_receptor"/>
</dbReference>
<keyword evidence="5" id="KW-0808">Transferase</keyword>
<dbReference type="EMBL" id="JAAVVJ010000013">
    <property type="protein sequence ID" value="KAF7209948.1"/>
    <property type="molecule type" value="Genomic_DNA"/>
</dbReference>
<proteinExistence type="inferred from homology"/>
<dbReference type="AlphaFoldDB" id="A0A1A7Z931"/>
<feature type="domain" description="Protein kinase" evidence="16">
    <location>
        <begin position="216"/>
        <end position="513"/>
    </location>
</feature>
<dbReference type="InterPro" id="IPR000719">
    <property type="entry name" value="Prot_kinase_dom"/>
</dbReference>
<reference evidence="17" key="4">
    <citation type="submission" date="2020-03" db="EMBL/GenBank/DDBJ databases">
        <title>Intra-Species Differences in Population Size shape Life History and Genome Evolution.</title>
        <authorList>
            <person name="Willemsen D."/>
            <person name="Cui R."/>
            <person name="Valenzano D.R."/>
        </authorList>
    </citation>
    <scope>NUCLEOTIDE SEQUENCE</scope>
    <source>
        <strain evidence="17">GRZ</strain>
        <tissue evidence="17">Whole</tissue>
    </source>
</reference>
<keyword evidence="10 14" id="KW-0067">ATP-binding</keyword>
<dbReference type="PANTHER" id="PTHR23255">
    <property type="entry name" value="TRANSFORMING GROWTH FACTOR-BETA RECEPTOR TYPE I AND II"/>
    <property type="match status" value="1"/>
</dbReference>
<evidence type="ECO:0000256" key="6">
    <source>
        <dbReference type="ARBA" id="ARBA00022692"/>
    </source>
</evidence>
<evidence type="ECO:0000256" key="13">
    <source>
        <dbReference type="ARBA" id="ARBA00023170"/>
    </source>
</evidence>
<organism evidence="18">
    <name type="scientific">Nothobranchius furzeri</name>
    <name type="common">Turquoise killifish</name>
    <dbReference type="NCBI Taxonomy" id="105023"/>
    <lineage>
        <taxon>Eukaryota</taxon>
        <taxon>Metazoa</taxon>
        <taxon>Chordata</taxon>
        <taxon>Craniata</taxon>
        <taxon>Vertebrata</taxon>
        <taxon>Euteleostomi</taxon>
        <taxon>Actinopterygii</taxon>
        <taxon>Neopterygii</taxon>
        <taxon>Teleostei</taxon>
        <taxon>Neoteleostei</taxon>
        <taxon>Acanthomorphata</taxon>
        <taxon>Ovalentaria</taxon>
        <taxon>Atherinomorphae</taxon>
        <taxon>Cyprinodontiformes</taxon>
        <taxon>Nothobranchiidae</taxon>
        <taxon>Nothobranchius</taxon>
    </lineage>
</organism>
<dbReference type="PROSITE" id="PS00107">
    <property type="entry name" value="PROTEIN_KINASE_ATP"/>
    <property type="match status" value="1"/>
</dbReference>
<evidence type="ECO:0000256" key="5">
    <source>
        <dbReference type="ARBA" id="ARBA00022679"/>
    </source>
</evidence>
<evidence type="ECO:0000256" key="4">
    <source>
        <dbReference type="ARBA" id="ARBA00022527"/>
    </source>
</evidence>
<feature type="binding site" evidence="14">
    <location>
        <position position="243"/>
    </location>
    <ligand>
        <name>ATP</name>
        <dbReference type="ChEBI" id="CHEBI:30616"/>
    </ligand>
</feature>
<reference evidence="19" key="5">
    <citation type="submission" date="2025-05" db="UniProtKB">
        <authorList>
            <consortium name="Ensembl"/>
        </authorList>
    </citation>
    <scope>IDENTIFICATION</scope>
</reference>
<keyword evidence="20" id="KW-1185">Reference proteome</keyword>
<dbReference type="CDD" id="cd23616">
    <property type="entry name" value="TFP_LU_ECD_AMHR2"/>
    <property type="match status" value="1"/>
</dbReference>
<evidence type="ECO:0000256" key="3">
    <source>
        <dbReference type="ARBA" id="ARBA00012401"/>
    </source>
</evidence>
<evidence type="ECO:0000256" key="2">
    <source>
        <dbReference type="ARBA" id="ARBA00009605"/>
    </source>
</evidence>
<evidence type="ECO:0000256" key="1">
    <source>
        <dbReference type="ARBA" id="ARBA00004479"/>
    </source>
</evidence>
<dbReference type="Gene3D" id="2.10.60.10">
    <property type="entry name" value="CD59"/>
    <property type="match status" value="1"/>
</dbReference>
<dbReference type="GeneID" id="107391016"/>
<evidence type="ECO:0000256" key="11">
    <source>
        <dbReference type="ARBA" id="ARBA00022989"/>
    </source>
</evidence>
<keyword evidence="4" id="KW-0723">Serine/threonine-protein kinase</keyword>
<evidence type="ECO:0000259" key="16">
    <source>
        <dbReference type="PROSITE" id="PS50011"/>
    </source>
</evidence>
<comment type="subcellular location">
    <subcellularLocation>
        <location evidence="1">Membrane</location>
        <topology evidence="1">Single-pass type I membrane protein</topology>
    </subcellularLocation>
</comment>
<dbReference type="GO" id="GO:0005524">
    <property type="term" value="F:ATP binding"/>
    <property type="evidence" value="ECO:0007669"/>
    <property type="project" value="UniProtKB-UniRule"/>
</dbReference>
<dbReference type="GO" id="GO:0043235">
    <property type="term" value="C:receptor complex"/>
    <property type="evidence" value="ECO:0007669"/>
    <property type="project" value="TreeGrafter"/>
</dbReference>
<evidence type="ECO:0000313" key="19">
    <source>
        <dbReference type="Ensembl" id="ENSNFUP00015019754.1"/>
    </source>
</evidence>
<dbReference type="Gene3D" id="3.30.200.20">
    <property type="entry name" value="Phosphorylase Kinase, domain 1"/>
    <property type="match status" value="1"/>
</dbReference>
<dbReference type="PANTHER" id="PTHR23255:SF49">
    <property type="entry name" value="ANTI-MUELLERIAN HORMONE TYPE-2 RECEPTOR"/>
    <property type="match status" value="1"/>
</dbReference>
<gene>
    <name evidence="18" type="primary">AMHR2</name>
    <name evidence="19" type="synonym">LOC107391016</name>
    <name evidence="17" type="ORF">G4P62_014498</name>
</gene>
<evidence type="ECO:0000313" key="17">
    <source>
        <dbReference type="EMBL" id="KAF7209948.1"/>
    </source>
</evidence>
<dbReference type="InterPro" id="IPR011009">
    <property type="entry name" value="Kinase-like_dom_sf"/>
</dbReference>
<dbReference type="Proteomes" id="UP000822369">
    <property type="component" value="Chromosome 13"/>
</dbReference>
<keyword evidence="12 15" id="KW-0472">Membrane</keyword>
<dbReference type="OrthoDB" id="669224at2759"/>
<evidence type="ECO:0000256" key="9">
    <source>
        <dbReference type="ARBA" id="ARBA00022777"/>
    </source>
</evidence>
<dbReference type="GeneTree" id="ENSGT00940000160885"/>
<dbReference type="PROSITE" id="PS50011">
    <property type="entry name" value="PROTEIN_KINASE_DOM"/>
    <property type="match status" value="1"/>
</dbReference>
<dbReference type="Proteomes" id="UP000694548">
    <property type="component" value="Chromosome sgr15"/>
</dbReference>
<comment type="similarity">
    <text evidence="2">Belongs to the protein kinase superfamily. TKL Ser/Thr protein kinase family. TGFB receptor subfamily.</text>
</comment>
<dbReference type="GO" id="GO:0005024">
    <property type="term" value="F:transforming growth factor beta receptor activity"/>
    <property type="evidence" value="ECO:0007669"/>
    <property type="project" value="TreeGrafter"/>
</dbReference>
<reference evidence="19" key="1">
    <citation type="submission" date="2014-08" db="EMBL/GenBank/DDBJ databases">
        <authorList>
            <person name="Senf B."/>
            <person name="Petzold A."/>
            <person name="Downie B.R."/>
            <person name="Koch P."/>
            <person name="Platzer M."/>
        </authorList>
    </citation>
    <scope>NUCLEOTIDE SEQUENCE [LARGE SCALE GENOMIC DNA]</scope>
    <source>
        <strain evidence="19">GRZ</strain>
    </source>
</reference>
<dbReference type="KEGG" id="nfu:107391016"/>
<keyword evidence="13 18" id="KW-0675">Receptor</keyword>
<keyword evidence="8 14" id="KW-0547">Nucleotide-binding</keyword>
<dbReference type="InterPro" id="IPR045860">
    <property type="entry name" value="Snake_toxin-like_sf"/>
</dbReference>
<evidence type="ECO:0000256" key="8">
    <source>
        <dbReference type="ARBA" id="ARBA00022741"/>
    </source>
</evidence>
<evidence type="ECO:0000256" key="12">
    <source>
        <dbReference type="ARBA" id="ARBA00023136"/>
    </source>
</evidence>
<evidence type="ECO:0000256" key="14">
    <source>
        <dbReference type="PROSITE-ProRule" id="PRU10141"/>
    </source>
</evidence>
<keyword evidence="7" id="KW-0732">Signal</keyword>
<evidence type="ECO:0000313" key="18">
    <source>
        <dbReference type="EMBL" id="SBP39099.1"/>
    </source>
</evidence>